<comment type="subcellular location">
    <subcellularLocation>
        <location evidence="10">Cell membrane</location>
    </subcellularLocation>
</comment>
<organism evidence="12 13">
    <name type="scientific">Asticcacaulis taihuensis</name>
    <dbReference type="NCBI Taxonomy" id="260084"/>
    <lineage>
        <taxon>Bacteria</taxon>
        <taxon>Pseudomonadati</taxon>
        <taxon>Pseudomonadota</taxon>
        <taxon>Alphaproteobacteria</taxon>
        <taxon>Caulobacterales</taxon>
        <taxon>Caulobacteraceae</taxon>
        <taxon>Asticcacaulis</taxon>
    </lineage>
</organism>
<evidence type="ECO:0000256" key="4">
    <source>
        <dbReference type="ARBA" id="ARBA00019077"/>
    </source>
</evidence>
<protein>
    <recommendedName>
        <fullName evidence="4 10">3-deoxy-D-manno-octulosonic acid transferase</fullName>
        <shortName evidence="10">Kdo transferase</shortName>
        <ecNumber evidence="3 10">2.4.99.12</ecNumber>
    </recommendedName>
    <alternativeName>
        <fullName evidence="6 10">Lipid IV(A) 3-deoxy-D-manno-octulosonic acid transferase</fullName>
    </alternativeName>
</protein>
<evidence type="ECO:0000256" key="7">
    <source>
        <dbReference type="ARBA" id="ARBA00049183"/>
    </source>
</evidence>
<dbReference type="STRING" id="260084.SAMN02927928_2187"/>
<sequence length="429" mass="46840">MSLSLSIYQRLMGAAHGIAPGLLKRRVQRGKEDAARWREKLGQTDHPRPEGQLVWFHGVSVGESLSVLPVIVALSVERPDLNILITSATTTSADILAKRLPEGVIHQYAPLDTPQAVTGFLDHWRPDLAVFIESDIWPTQLRELTRRGTPHVLLSARITEKTYKGWQRFKGAMRSLLAGYSLIMAQDKASEDRLKAMGVTPGPRANLKTLGTAPPVDSKALTELKKQIGKQFVYFAASTHYGEDSLIAKTLEPALWGGDLLILAPRHPIRAGEIRLDLEAMGLKVAQRSKSEPITSQTHVYLADTLGELGLFFSVAGITLMGGSFLESIGGHNPLEAARLGKCVITGPDISNWAGIYADLLDAEGGFRVKGTAELGFLLSQLRQHPEVVKATDKRALEVSRRQADTLDVVWMALEPLLPPKTAKSAHGD</sequence>
<evidence type="ECO:0000313" key="13">
    <source>
        <dbReference type="Proteomes" id="UP000199150"/>
    </source>
</evidence>
<keyword evidence="10" id="KW-0448">Lipopolysaccharide biosynthesis</keyword>
<evidence type="ECO:0000256" key="8">
    <source>
        <dbReference type="PIRSR" id="PIRSR639901-1"/>
    </source>
</evidence>
<dbReference type="Gene3D" id="3.40.50.2000">
    <property type="entry name" value="Glycogen Phosphorylase B"/>
    <property type="match status" value="1"/>
</dbReference>
<dbReference type="InterPro" id="IPR038107">
    <property type="entry name" value="Glycos_transf_N_sf"/>
</dbReference>
<keyword evidence="10" id="KW-1003">Cell membrane</keyword>
<dbReference type="EMBL" id="FMTS01000003">
    <property type="protein sequence ID" value="SCW60957.1"/>
    <property type="molecule type" value="Genomic_DNA"/>
</dbReference>
<dbReference type="GO" id="GO:0009244">
    <property type="term" value="P:lipopolysaccharide core region biosynthetic process"/>
    <property type="evidence" value="ECO:0007669"/>
    <property type="project" value="UniProtKB-UniRule"/>
</dbReference>
<evidence type="ECO:0000256" key="6">
    <source>
        <dbReference type="ARBA" id="ARBA00031445"/>
    </source>
</evidence>
<feature type="domain" description="3-deoxy-D-manno-octulosonic-acid transferase N-terminal" evidence="11">
    <location>
        <begin position="36"/>
        <end position="201"/>
    </location>
</feature>
<reference evidence="13" key="1">
    <citation type="submission" date="2016-10" db="EMBL/GenBank/DDBJ databases">
        <authorList>
            <person name="Varghese N."/>
            <person name="Submissions S."/>
        </authorList>
    </citation>
    <scope>NUCLEOTIDE SEQUENCE [LARGE SCALE GENOMIC DNA]</scope>
    <source>
        <strain evidence="13">CGMCC 1.3431</strain>
    </source>
</reference>
<dbReference type="UniPathway" id="UPA00958"/>
<evidence type="ECO:0000256" key="2">
    <source>
        <dbReference type="ARBA" id="ARBA00004713"/>
    </source>
</evidence>
<evidence type="ECO:0000256" key="3">
    <source>
        <dbReference type="ARBA" id="ARBA00012621"/>
    </source>
</evidence>
<dbReference type="RefSeq" id="WP_090647654.1">
    <property type="nucleotide sequence ID" value="NZ_CBCRYE010000001.1"/>
</dbReference>
<feature type="site" description="Transition state stabilizer" evidence="9">
    <location>
        <position position="208"/>
    </location>
</feature>
<dbReference type="EC" id="2.4.99.12" evidence="3 10"/>
<dbReference type="OrthoDB" id="9789797at2"/>
<accession>A0A1G4RW65</accession>
<comment type="pathway">
    <text evidence="2 10">Bacterial outer membrane biogenesis; LPS core biosynthesis.</text>
</comment>
<feature type="site" description="Transition state stabilizer" evidence="9">
    <location>
        <position position="133"/>
    </location>
</feature>
<dbReference type="InterPro" id="IPR007507">
    <property type="entry name" value="Glycos_transf_N"/>
</dbReference>
<comment type="catalytic activity">
    <reaction evidence="7 10">
        <text>lipid IVA (E. coli) + CMP-3-deoxy-beta-D-manno-octulosonate = alpha-Kdo-(2-&gt;6)-lipid IVA (E. coli) + CMP + H(+)</text>
        <dbReference type="Rhea" id="RHEA:28066"/>
        <dbReference type="ChEBI" id="CHEBI:15378"/>
        <dbReference type="ChEBI" id="CHEBI:58603"/>
        <dbReference type="ChEBI" id="CHEBI:60364"/>
        <dbReference type="ChEBI" id="CHEBI:60377"/>
        <dbReference type="ChEBI" id="CHEBI:85987"/>
        <dbReference type="EC" id="2.4.99.12"/>
    </reaction>
</comment>
<keyword evidence="10" id="KW-0472">Membrane</keyword>
<dbReference type="GO" id="GO:0005886">
    <property type="term" value="C:plasma membrane"/>
    <property type="evidence" value="ECO:0007669"/>
    <property type="project" value="UniProtKB-SubCell"/>
</dbReference>
<dbReference type="Proteomes" id="UP000199150">
    <property type="component" value="Unassembled WGS sequence"/>
</dbReference>
<comment type="function">
    <text evidence="1 10">Involved in lipopolysaccharide (LPS) biosynthesis. Catalyzes the transfer of 3-deoxy-D-manno-octulosonate (Kdo) residue(s) from CMP-Kdo to lipid IV(A), the tetraacyldisaccharide-1,4'-bisphosphate precursor of lipid A.</text>
</comment>
<evidence type="ECO:0000256" key="5">
    <source>
        <dbReference type="ARBA" id="ARBA00022679"/>
    </source>
</evidence>
<proteinExistence type="inferred from homology"/>
<dbReference type="PANTHER" id="PTHR42755">
    <property type="entry name" value="3-DEOXY-MANNO-OCTULOSONATE CYTIDYLYLTRANSFERASE"/>
    <property type="match status" value="1"/>
</dbReference>
<keyword evidence="13" id="KW-1185">Reference proteome</keyword>
<name>A0A1G4RW65_9CAUL</name>
<evidence type="ECO:0000259" key="11">
    <source>
        <dbReference type="Pfam" id="PF04413"/>
    </source>
</evidence>
<comment type="similarity">
    <text evidence="10">Belongs to the glycosyltransferase group 1 family.</text>
</comment>
<dbReference type="GO" id="GO:0043842">
    <property type="term" value="F:Kdo transferase activity"/>
    <property type="evidence" value="ECO:0007669"/>
    <property type="project" value="UniProtKB-EC"/>
</dbReference>
<dbReference type="Gene3D" id="3.40.50.11720">
    <property type="entry name" value="3-Deoxy-D-manno-octulosonic-acid transferase, N-terminal domain"/>
    <property type="match status" value="1"/>
</dbReference>
<keyword evidence="5 10" id="KW-0808">Transferase</keyword>
<evidence type="ECO:0000256" key="9">
    <source>
        <dbReference type="PIRSR" id="PIRSR639901-2"/>
    </source>
</evidence>
<gene>
    <name evidence="12" type="ORF">SAMN02927928_2187</name>
</gene>
<dbReference type="GO" id="GO:0009245">
    <property type="term" value="P:lipid A biosynthetic process"/>
    <property type="evidence" value="ECO:0007669"/>
    <property type="project" value="TreeGrafter"/>
</dbReference>
<feature type="active site" description="Proton acceptor" evidence="8">
    <location>
        <position position="63"/>
    </location>
</feature>
<evidence type="ECO:0000256" key="10">
    <source>
        <dbReference type="RuleBase" id="RU365103"/>
    </source>
</evidence>
<dbReference type="PANTHER" id="PTHR42755:SF1">
    <property type="entry name" value="3-DEOXY-D-MANNO-OCTULOSONIC ACID TRANSFERASE, MITOCHONDRIAL-RELATED"/>
    <property type="match status" value="1"/>
</dbReference>
<evidence type="ECO:0000256" key="1">
    <source>
        <dbReference type="ARBA" id="ARBA00003394"/>
    </source>
</evidence>
<dbReference type="InterPro" id="IPR039901">
    <property type="entry name" value="Kdotransferase"/>
</dbReference>
<evidence type="ECO:0000313" key="12">
    <source>
        <dbReference type="EMBL" id="SCW60957.1"/>
    </source>
</evidence>
<dbReference type="Pfam" id="PF04413">
    <property type="entry name" value="Glycos_transf_N"/>
    <property type="match status" value="1"/>
</dbReference>
<dbReference type="AlphaFoldDB" id="A0A1G4RW65"/>